<sequence length="433" mass="48691">MGEHIIILYNDSIDSDNWAAQRAVIRATKPRNSNTRIIWIFEPRQVSLGLNKSADQQRRCLSLITKHFPDHGKPFKVLLGGLLTEPDVEGVPGLSGEDKETLRLAIKPPYGPKEDAFLHRELVAWDHAAALNKWLDAPVEVFVDLDGFEQVHNPVNLFFHRQEELVARSEQELLRYDNIMEEPLPQRLDSLREWYRTCTKTAEEEIGGSGNSVKQLEIDSLCETINSAESVLFLGGASLGILQRFIEKGVADKVNCHLQIGTCDLALNLFPNQFNIALNPTAAEFVFKHFSDFADFVVVPSHSAQNAQYSLVGLKKEGGPTMERRCLGFNCGEEPLKMARAQVSLDKNYPDRKAPMSDLTAFLYALKPGFGNAKKGFVQVENRKGTLLFRTSESGIKMYDLKEPIKFEADEVVALLDSLEKEKKTQDNNTGWE</sequence>
<protein>
    <submittedName>
        <fullName evidence="1">Uncharacterized protein</fullName>
    </submittedName>
</protein>
<dbReference type="EMBL" id="NIZV01000006">
    <property type="protein sequence ID" value="RSM20263.1"/>
    <property type="molecule type" value="Genomic_DNA"/>
</dbReference>
<dbReference type="Proteomes" id="UP000288429">
    <property type="component" value="Unassembled WGS sequence"/>
</dbReference>
<accession>A0A428V135</accession>
<dbReference type="AlphaFoldDB" id="A0A428V135"/>
<organism evidence="1 2">
    <name type="scientific">Fusarium ambrosium</name>
    <dbReference type="NCBI Taxonomy" id="131363"/>
    <lineage>
        <taxon>Eukaryota</taxon>
        <taxon>Fungi</taxon>
        <taxon>Dikarya</taxon>
        <taxon>Ascomycota</taxon>
        <taxon>Pezizomycotina</taxon>
        <taxon>Sordariomycetes</taxon>
        <taxon>Hypocreomycetidae</taxon>
        <taxon>Hypocreales</taxon>
        <taxon>Nectriaceae</taxon>
        <taxon>Fusarium</taxon>
        <taxon>Fusarium solani species complex</taxon>
    </lineage>
</organism>
<keyword evidence="2" id="KW-1185">Reference proteome</keyword>
<comment type="caution">
    <text evidence="1">The sequence shown here is derived from an EMBL/GenBank/DDBJ whole genome shotgun (WGS) entry which is preliminary data.</text>
</comment>
<proteinExistence type="predicted"/>
<gene>
    <name evidence="1" type="ORF">CDV31_000757</name>
</gene>
<name>A0A428V135_9HYPO</name>
<evidence type="ECO:0000313" key="2">
    <source>
        <dbReference type="Proteomes" id="UP000288429"/>
    </source>
</evidence>
<evidence type="ECO:0000313" key="1">
    <source>
        <dbReference type="EMBL" id="RSM20263.1"/>
    </source>
</evidence>
<reference evidence="1 2" key="1">
    <citation type="submission" date="2017-06" db="EMBL/GenBank/DDBJ databases">
        <title>Cmopartive genomic analysis of Ambrosia Fusariam Clade fungi.</title>
        <authorList>
            <person name="Stajich J.E."/>
            <person name="Carrillo J."/>
            <person name="Kijimoto T."/>
            <person name="Eskalen A."/>
            <person name="O'Donnell K."/>
            <person name="Kasson M."/>
        </authorList>
    </citation>
    <scope>NUCLEOTIDE SEQUENCE [LARGE SCALE GENOMIC DNA]</scope>
    <source>
        <strain evidence="1 2">NRRL 20438</strain>
    </source>
</reference>